<gene>
    <name evidence="3" type="primary">pyrX</name>
    <name evidence="3" type="ORF">OTERR_29070</name>
</gene>
<dbReference type="GO" id="GO:0006145">
    <property type="term" value="P:purine nucleobase catabolic process"/>
    <property type="evidence" value="ECO:0007669"/>
    <property type="project" value="TreeGrafter"/>
</dbReference>
<dbReference type="Proteomes" id="UP000323671">
    <property type="component" value="Chromosome"/>
</dbReference>
<dbReference type="InterPro" id="IPR011059">
    <property type="entry name" value="Metal-dep_hydrolase_composite"/>
</dbReference>
<accession>A0A5C1EBW3</accession>
<dbReference type="EMBL" id="CP022579">
    <property type="protein sequence ID" value="QEL66383.1"/>
    <property type="molecule type" value="Genomic_DNA"/>
</dbReference>
<dbReference type="GO" id="GO:0004151">
    <property type="term" value="F:dihydroorotase activity"/>
    <property type="evidence" value="ECO:0007669"/>
    <property type="project" value="InterPro"/>
</dbReference>
<dbReference type="InterPro" id="IPR024403">
    <property type="entry name" value="DHOase_cat"/>
</dbReference>
<dbReference type="KEGG" id="otr:OTERR_29070"/>
<dbReference type="PANTHER" id="PTHR43668">
    <property type="entry name" value="ALLANTOINASE"/>
    <property type="match status" value="1"/>
</dbReference>
<dbReference type="AlphaFoldDB" id="A0A5C1EBW3"/>
<dbReference type="CDD" id="cd01317">
    <property type="entry name" value="DHOase_IIa"/>
    <property type="match status" value="1"/>
</dbReference>
<dbReference type="NCBIfam" id="NF005791">
    <property type="entry name" value="PRK07627.1"/>
    <property type="match status" value="1"/>
</dbReference>
<proteinExistence type="predicted"/>
<keyword evidence="1" id="KW-0665">Pyrimidine biosynthesis</keyword>
<dbReference type="SUPFAM" id="SSF51338">
    <property type="entry name" value="Composite domain of metallo-dependent hydrolases"/>
    <property type="match status" value="1"/>
</dbReference>
<organism evidence="3 4">
    <name type="scientific">Oryzomicrobium terrae</name>
    <dbReference type="NCBI Taxonomy" id="1735038"/>
    <lineage>
        <taxon>Bacteria</taxon>
        <taxon>Pseudomonadati</taxon>
        <taxon>Pseudomonadota</taxon>
        <taxon>Betaproteobacteria</taxon>
        <taxon>Rhodocyclales</taxon>
        <taxon>Rhodocyclaceae</taxon>
        <taxon>Oryzomicrobium</taxon>
    </lineage>
</organism>
<keyword evidence="4" id="KW-1185">Reference proteome</keyword>
<evidence type="ECO:0000313" key="4">
    <source>
        <dbReference type="Proteomes" id="UP000323671"/>
    </source>
</evidence>
<evidence type="ECO:0000256" key="1">
    <source>
        <dbReference type="ARBA" id="ARBA00022975"/>
    </source>
</evidence>
<dbReference type="Pfam" id="PF12890">
    <property type="entry name" value="DHOase"/>
    <property type="match status" value="1"/>
</dbReference>
<dbReference type="RefSeq" id="WP_342780105.1">
    <property type="nucleotide sequence ID" value="NZ_CP022579.1"/>
</dbReference>
<evidence type="ECO:0000259" key="2">
    <source>
        <dbReference type="Pfam" id="PF12890"/>
    </source>
</evidence>
<dbReference type="GO" id="GO:0005737">
    <property type="term" value="C:cytoplasm"/>
    <property type="evidence" value="ECO:0007669"/>
    <property type="project" value="TreeGrafter"/>
</dbReference>
<protein>
    <submittedName>
        <fullName evidence="3">Dihydroorotase</fullName>
    </submittedName>
</protein>
<name>A0A5C1EBW3_9RHOO</name>
<sequence>MSQSDMKIAITNGRVIDPKHGVDAPRDLFIANGQIVALLPAGQTPDGFAADRTLNAAGQLVLPGVVDLAARLPGLEPELEAAVAGGVTRLACPPDTDPPMDEPELVERLVRRAQDAGLARVHPVGALTQGLAGEKLAEMAGLAAEGCVAFSQAKRAVRESQSLLRALQYAATFDFPVWYYPQNLSLARGGVAHDGEVAARLGLPGIPVVAETVAIAQITELCRATGVRIHLTRLSSAAGVALVRAARAQGLPLSADVAVHHLHLTDDDIGFFNNLTRVDPPFRTAADRAALREALADGTLAAVCSDHTPLAEDERQVPFGEATPGVSAVELLLPLTLAWAREAGVPLTTAVARLSCDPAALLGVAGGDLGVGAPADVVLFDPEATWTVGTDTLVSRGTNTPFLGRAITGRVATTLVGGKVVFSR</sequence>
<dbReference type="Gene3D" id="3.20.20.140">
    <property type="entry name" value="Metal-dependent hydrolases"/>
    <property type="match status" value="1"/>
</dbReference>
<feature type="domain" description="Dihydroorotase catalytic" evidence="2">
    <location>
        <begin position="58"/>
        <end position="236"/>
    </location>
</feature>
<dbReference type="InterPro" id="IPR032466">
    <property type="entry name" value="Metal_Hydrolase"/>
</dbReference>
<reference evidence="3 4" key="1">
    <citation type="submission" date="2017-07" db="EMBL/GenBank/DDBJ databases">
        <title>Complete genome sequence of Oryzomicrobium terrae TPP412.</title>
        <authorList>
            <person name="Chiu L.-W."/>
            <person name="Lo K.-J."/>
            <person name="Tsai Y.-M."/>
            <person name="Lin S.-S."/>
            <person name="Kuo C.-H."/>
            <person name="Liu C.-T."/>
        </authorList>
    </citation>
    <scope>NUCLEOTIDE SEQUENCE [LARGE SCALE GENOMIC DNA]</scope>
    <source>
        <strain evidence="3 4">TPP412</strain>
    </source>
</reference>
<dbReference type="GO" id="GO:0046872">
    <property type="term" value="F:metal ion binding"/>
    <property type="evidence" value="ECO:0007669"/>
    <property type="project" value="InterPro"/>
</dbReference>
<dbReference type="SUPFAM" id="SSF51556">
    <property type="entry name" value="Metallo-dependent hydrolases"/>
    <property type="match status" value="1"/>
</dbReference>
<dbReference type="GO" id="GO:0004038">
    <property type="term" value="F:allantoinase activity"/>
    <property type="evidence" value="ECO:0007669"/>
    <property type="project" value="TreeGrafter"/>
</dbReference>
<dbReference type="InterPro" id="IPR050138">
    <property type="entry name" value="DHOase/Allantoinase_Hydrolase"/>
</dbReference>
<dbReference type="PANTHER" id="PTHR43668:SF2">
    <property type="entry name" value="ALLANTOINASE"/>
    <property type="match status" value="1"/>
</dbReference>
<dbReference type="Gene3D" id="2.30.40.10">
    <property type="entry name" value="Urease, subunit C, domain 1"/>
    <property type="match status" value="1"/>
</dbReference>
<dbReference type="InterPro" id="IPR004722">
    <property type="entry name" value="DHOase"/>
</dbReference>
<evidence type="ECO:0000313" key="3">
    <source>
        <dbReference type="EMBL" id="QEL66383.1"/>
    </source>
</evidence>
<dbReference type="GO" id="GO:0006221">
    <property type="term" value="P:pyrimidine nucleotide biosynthetic process"/>
    <property type="evidence" value="ECO:0007669"/>
    <property type="project" value="UniProtKB-KW"/>
</dbReference>